<dbReference type="STRING" id="100787.A0A0G4KDI1"/>
<organism evidence="2 3">
    <name type="scientific">Verticillium longisporum</name>
    <name type="common">Verticillium dahliae var. longisporum</name>
    <dbReference type="NCBI Taxonomy" id="100787"/>
    <lineage>
        <taxon>Eukaryota</taxon>
        <taxon>Fungi</taxon>
        <taxon>Dikarya</taxon>
        <taxon>Ascomycota</taxon>
        <taxon>Pezizomycotina</taxon>
        <taxon>Sordariomycetes</taxon>
        <taxon>Hypocreomycetidae</taxon>
        <taxon>Glomerellales</taxon>
        <taxon>Plectosphaerellaceae</taxon>
        <taxon>Verticillium</taxon>
    </lineage>
</organism>
<dbReference type="EMBL" id="CVQH01000336">
    <property type="protein sequence ID" value="CRJ84612.1"/>
    <property type="molecule type" value="Genomic_DNA"/>
</dbReference>
<reference evidence="2 3" key="1">
    <citation type="submission" date="2015-05" db="EMBL/GenBank/DDBJ databases">
        <authorList>
            <person name="Wang D.B."/>
            <person name="Wang M."/>
        </authorList>
    </citation>
    <scope>NUCLEOTIDE SEQUENCE [LARGE SCALE GENOMIC DNA]</scope>
    <source>
        <strain evidence="2">VL1</strain>
    </source>
</reference>
<dbReference type="AlphaFoldDB" id="A0A0G4KDI1"/>
<sequence length="166" mass="18164">MKYLAIISFLCAAFAAPISGSDTDVQLPRGWIAIDVIEVARMMASSPADNIRSERSPGSSWLLKQQVYMCTEPEWAGECARVAIPISYTCQVIPAPFTYNLGSIGPDRGALCRITTVSSQSSCDAHGDTFVEFPGIRNLFSFKEQNYGKDAHHIECQECTACQGEE</sequence>
<gene>
    <name evidence="2" type="ORF">BN1708_009118</name>
</gene>
<evidence type="ECO:0000313" key="3">
    <source>
        <dbReference type="Proteomes" id="UP000044602"/>
    </source>
</evidence>
<dbReference type="Proteomes" id="UP000044602">
    <property type="component" value="Unassembled WGS sequence"/>
</dbReference>
<protein>
    <submittedName>
        <fullName evidence="2">Uncharacterized protein</fullName>
    </submittedName>
</protein>
<evidence type="ECO:0000256" key="1">
    <source>
        <dbReference type="SAM" id="SignalP"/>
    </source>
</evidence>
<proteinExistence type="predicted"/>
<accession>A0A0G4KDI1</accession>
<feature type="chain" id="PRO_5002565027" evidence="1">
    <location>
        <begin position="21"/>
        <end position="166"/>
    </location>
</feature>
<feature type="signal peptide" evidence="1">
    <location>
        <begin position="1"/>
        <end position="20"/>
    </location>
</feature>
<evidence type="ECO:0000313" key="2">
    <source>
        <dbReference type="EMBL" id="CRJ84612.1"/>
    </source>
</evidence>
<keyword evidence="3" id="KW-1185">Reference proteome</keyword>
<keyword evidence="1" id="KW-0732">Signal</keyword>
<name>A0A0G4KDI1_VERLO</name>